<comment type="caution">
    <text evidence="9">The sequence shown here is derived from an EMBL/GenBank/DDBJ whole genome shotgun (WGS) entry which is preliminary data.</text>
</comment>
<dbReference type="InterPro" id="IPR036875">
    <property type="entry name" value="Znf_CCHC_sf"/>
</dbReference>
<evidence type="ECO:0000256" key="6">
    <source>
        <dbReference type="SAM" id="MobiDB-lite"/>
    </source>
</evidence>
<dbReference type="SUPFAM" id="SSF57756">
    <property type="entry name" value="Retrovirus zinc finger-like domains"/>
    <property type="match status" value="1"/>
</dbReference>
<keyword evidence="10" id="KW-1185">Reference proteome</keyword>
<dbReference type="OrthoDB" id="2425403at2759"/>
<keyword evidence="9" id="KW-0378">Hydrolase</keyword>
<evidence type="ECO:0000313" key="9">
    <source>
        <dbReference type="EMBL" id="KAB1201358.1"/>
    </source>
</evidence>
<evidence type="ECO:0000256" key="1">
    <source>
        <dbReference type="ARBA" id="ARBA00022723"/>
    </source>
</evidence>
<evidence type="ECO:0000313" key="10">
    <source>
        <dbReference type="Proteomes" id="UP000516437"/>
    </source>
</evidence>
<keyword evidence="1" id="KW-0479">Metal-binding</keyword>
<sequence>MKGDACFHCGQQGHWVRDCPSKSHNRKSESSTSFVTVSPSSSSADGLDLPRIRCPCGHGYCLVRTSRTVKNPDRKFYTCPAVNRNKCDFFKWCDQVPKSPPQSVYPLCSCGAGDCRKITAEGGPNAGRSCFVCPIKKGHGACRFLQWEGTQEITKINDLFEQSNNEISAKATPRSHQLASDLGDLSIQKSERTKFESLEMENAQHFPTVVAVEGLFEKEQEPLLHRGELEETSDDLTPAECVDPSNVEASLNLQDLFMMGAESRGPIVKKPFLISQLTAWVEIHCPQAKLWMQITTAGYAPARGVFPSFHPIFPIFVEEDKDVSKNDECFSDQPHGPSIAKFDKLPPQTSGWDTQTLSDVSRELSNAKSPAILEESTKKSNIEVVLQETVLHVQNQLLSRLESMDPLKPESMTMAVEATFDVLDRLSVDYMPFRERVREFITCASTLADMERPVNFEHSLQELIEQLHFEEVRYRDISHVHDEAVAAFTASNQRIQSLREDTSRVKDLLQQVENQLSSWEAETRVLETRASEISRDMLKSQQSLQALSREAEEATKFCQKREQERNAAKTALDMT</sequence>
<dbReference type="Gene3D" id="4.10.60.10">
    <property type="entry name" value="Zinc finger, CCHC-type"/>
    <property type="match status" value="1"/>
</dbReference>
<dbReference type="PANTHER" id="PTHR33680:SF1">
    <property type="entry name" value="OS05G0489500 PROTEIN"/>
    <property type="match status" value="1"/>
</dbReference>
<dbReference type="InterPro" id="IPR001878">
    <property type="entry name" value="Znf_CCHC"/>
</dbReference>
<protein>
    <submittedName>
        <fullName evidence="9">Endonuclease 8-like 3</fullName>
    </submittedName>
</protein>
<gene>
    <name evidence="9" type="ORF">CJ030_MR0G003978</name>
</gene>
<feature type="domain" description="GRF-type" evidence="8">
    <location>
        <begin position="54"/>
        <end position="96"/>
    </location>
</feature>
<dbReference type="GO" id="GO:0003676">
    <property type="term" value="F:nucleic acid binding"/>
    <property type="evidence" value="ECO:0007669"/>
    <property type="project" value="InterPro"/>
</dbReference>
<evidence type="ECO:0000256" key="3">
    <source>
        <dbReference type="ARBA" id="ARBA00022833"/>
    </source>
</evidence>
<dbReference type="PROSITE" id="PS51999">
    <property type="entry name" value="ZF_GRF"/>
    <property type="match status" value="2"/>
</dbReference>
<dbReference type="PANTHER" id="PTHR33680">
    <property type="entry name" value="OS07G0190500 PROTEIN"/>
    <property type="match status" value="1"/>
</dbReference>
<evidence type="ECO:0000259" key="7">
    <source>
        <dbReference type="PROSITE" id="PS50158"/>
    </source>
</evidence>
<feature type="compositionally biased region" description="Low complexity" evidence="6">
    <location>
        <begin position="30"/>
        <end position="43"/>
    </location>
</feature>
<evidence type="ECO:0000259" key="8">
    <source>
        <dbReference type="PROSITE" id="PS51999"/>
    </source>
</evidence>
<accession>A0A6A1UN83</accession>
<keyword evidence="5" id="KW-0175">Coiled coil</keyword>
<dbReference type="Pfam" id="PF06839">
    <property type="entry name" value="Zn_ribbon_GRF"/>
    <property type="match status" value="2"/>
</dbReference>
<keyword evidence="2 4" id="KW-0863">Zinc-finger</keyword>
<keyword evidence="9" id="KW-0540">Nuclease</keyword>
<dbReference type="GO" id="GO:0008270">
    <property type="term" value="F:zinc ion binding"/>
    <property type="evidence" value="ECO:0007669"/>
    <property type="project" value="UniProtKB-KW"/>
</dbReference>
<dbReference type="GO" id="GO:0004519">
    <property type="term" value="F:endonuclease activity"/>
    <property type="evidence" value="ECO:0007669"/>
    <property type="project" value="UniProtKB-KW"/>
</dbReference>
<organism evidence="9 10">
    <name type="scientific">Morella rubra</name>
    <name type="common">Chinese bayberry</name>
    <dbReference type="NCBI Taxonomy" id="262757"/>
    <lineage>
        <taxon>Eukaryota</taxon>
        <taxon>Viridiplantae</taxon>
        <taxon>Streptophyta</taxon>
        <taxon>Embryophyta</taxon>
        <taxon>Tracheophyta</taxon>
        <taxon>Spermatophyta</taxon>
        <taxon>Magnoliopsida</taxon>
        <taxon>eudicotyledons</taxon>
        <taxon>Gunneridae</taxon>
        <taxon>Pentapetalae</taxon>
        <taxon>rosids</taxon>
        <taxon>fabids</taxon>
        <taxon>Fagales</taxon>
        <taxon>Myricaceae</taxon>
        <taxon>Morella</taxon>
    </lineage>
</organism>
<dbReference type="AlphaFoldDB" id="A0A6A1UN83"/>
<dbReference type="Pfam" id="PF00098">
    <property type="entry name" value="zf-CCHC"/>
    <property type="match status" value="1"/>
</dbReference>
<name>A0A6A1UN83_9ROSI</name>
<dbReference type="InterPro" id="IPR010666">
    <property type="entry name" value="Znf_GRF"/>
</dbReference>
<feature type="domain" description="CCHC-type" evidence="7">
    <location>
        <begin position="6"/>
        <end position="21"/>
    </location>
</feature>
<dbReference type="SMART" id="SM00343">
    <property type="entry name" value="ZnF_C2HC"/>
    <property type="match status" value="1"/>
</dbReference>
<feature type="compositionally biased region" description="Basic and acidic residues" evidence="6">
    <location>
        <begin position="20"/>
        <end position="29"/>
    </location>
</feature>
<proteinExistence type="predicted"/>
<keyword evidence="3" id="KW-0862">Zinc</keyword>
<feature type="coiled-coil region" evidence="5">
    <location>
        <begin position="495"/>
        <end position="564"/>
    </location>
</feature>
<evidence type="ECO:0000256" key="2">
    <source>
        <dbReference type="ARBA" id="ARBA00022771"/>
    </source>
</evidence>
<feature type="region of interest" description="Disordered" evidence="6">
    <location>
        <begin position="20"/>
        <end position="45"/>
    </location>
</feature>
<evidence type="ECO:0000256" key="5">
    <source>
        <dbReference type="SAM" id="Coils"/>
    </source>
</evidence>
<feature type="domain" description="GRF-type" evidence="8">
    <location>
        <begin position="108"/>
        <end position="151"/>
    </location>
</feature>
<dbReference type="PROSITE" id="PS50158">
    <property type="entry name" value="ZF_CCHC"/>
    <property type="match status" value="1"/>
</dbReference>
<keyword evidence="9" id="KW-0255">Endonuclease</keyword>
<reference evidence="9 10" key="1">
    <citation type="journal article" date="2019" name="Plant Biotechnol. J.">
        <title>The red bayberry genome and genetic basis of sex determination.</title>
        <authorList>
            <person name="Jia H.M."/>
            <person name="Jia H.J."/>
            <person name="Cai Q.L."/>
            <person name="Wang Y."/>
            <person name="Zhao H.B."/>
            <person name="Yang W.F."/>
            <person name="Wang G.Y."/>
            <person name="Li Y.H."/>
            <person name="Zhan D.L."/>
            <person name="Shen Y.T."/>
            <person name="Niu Q.F."/>
            <person name="Chang L."/>
            <person name="Qiu J."/>
            <person name="Zhao L."/>
            <person name="Xie H.B."/>
            <person name="Fu W.Y."/>
            <person name="Jin J."/>
            <person name="Li X.W."/>
            <person name="Jiao Y."/>
            <person name="Zhou C.C."/>
            <person name="Tu T."/>
            <person name="Chai C.Y."/>
            <person name="Gao J.L."/>
            <person name="Fan L.J."/>
            <person name="van de Weg E."/>
            <person name="Wang J.Y."/>
            <person name="Gao Z.S."/>
        </authorList>
    </citation>
    <scope>NUCLEOTIDE SEQUENCE [LARGE SCALE GENOMIC DNA]</scope>
    <source>
        <tissue evidence="9">Leaves</tissue>
    </source>
</reference>
<dbReference type="EMBL" id="RXIC02000073">
    <property type="protein sequence ID" value="KAB1201358.1"/>
    <property type="molecule type" value="Genomic_DNA"/>
</dbReference>
<evidence type="ECO:0000256" key="4">
    <source>
        <dbReference type="PROSITE-ProRule" id="PRU00047"/>
    </source>
</evidence>
<dbReference type="Proteomes" id="UP000516437">
    <property type="component" value="Unassembled WGS sequence"/>
</dbReference>